<dbReference type="InterPro" id="IPR001763">
    <property type="entry name" value="Rhodanese-like_dom"/>
</dbReference>
<evidence type="ECO:0000259" key="2">
    <source>
        <dbReference type="PROSITE" id="PS50206"/>
    </source>
</evidence>
<dbReference type="Gene3D" id="3.50.50.60">
    <property type="entry name" value="FAD/NAD(P)-binding domain"/>
    <property type="match status" value="1"/>
</dbReference>
<accession>A0ABW5BH12</accession>
<keyword evidence="1 3" id="KW-0560">Oxidoreductase</keyword>
<dbReference type="Proteomes" id="UP001597294">
    <property type="component" value="Unassembled WGS sequence"/>
</dbReference>
<keyword evidence="4" id="KW-1185">Reference proteome</keyword>
<dbReference type="InterPro" id="IPR036188">
    <property type="entry name" value="FAD/NAD-bd_sf"/>
</dbReference>
<dbReference type="EC" id="1.-.-.-" evidence="3"/>
<dbReference type="Pfam" id="PF01266">
    <property type="entry name" value="DAO"/>
    <property type="match status" value="1"/>
</dbReference>
<dbReference type="Gene3D" id="3.30.9.10">
    <property type="entry name" value="D-Amino Acid Oxidase, subunit A, domain 2"/>
    <property type="match status" value="1"/>
</dbReference>
<dbReference type="PROSITE" id="PS50206">
    <property type="entry name" value="RHODANESE_3"/>
    <property type="match status" value="1"/>
</dbReference>
<evidence type="ECO:0000256" key="1">
    <source>
        <dbReference type="ARBA" id="ARBA00023002"/>
    </source>
</evidence>
<dbReference type="RefSeq" id="WP_380249826.1">
    <property type="nucleotide sequence ID" value="NZ_JBHUII010000003.1"/>
</dbReference>
<dbReference type="InterPro" id="IPR006076">
    <property type="entry name" value="FAD-dep_OxRdtase"/>
</dbReference>
<evidence type="ECO:0000313" key="3">
    <source>
        <dbReference type="EMBL" id="MFD2205328.1"/>
    </source>
</evidence>
<dbReference type="PANTHER" id="PTHR13847">
    <property type="entry name" value="SARCOSINE DEHYDROGENASE-RELATED"/>
    <property type="match status" value="1"/>
</dbReference>
<protein>
    <submittedName>
        <fullName evidence="3">NAD(P)/FAD-dependent oxidoreductase</fullName>
        <ecNumber evidence="3">1.-.-.-</ecNumber>
    </submittedName>
</protein>
<proteinExistence type="predicted"/>
<dbReference type="SUPFAM" id="SSF51905">
    <property type="entry name" value="FAD/NAD(P)-binding domain"/>
    <property type="match status" value="1"/>
</dbReference>
<sequence>MSAQNDTPSSFDYTPSYYTESMNPWQDHPELQGEHECDVCVIGGGMTGTSAALHLAERGYKVILLEASKVSWGASGRSGGQMIIGYNQSYQDIKKMVGKDDAKKLWAMGEEAMSLAKEQINKHTIQCDLANGHYHVSTKKRHIAELEEYLEDLESAGYHGCKILNREEVRSTIGSEKYFSGLYDPNGGHLHPLNYTLGIAGAAENAGAIIHEHSKVTHINHGKAPKVHTDKGIVNCKHVALCANAYLDGLEKKIDNKIMPVGTYILATEPLSEEEANNLISDNAAVADILFVLNYYRLSGDRRMLFGGEVNYSGKNPADISKIMQKNMLEYFPQLTDKKIDYAWGGNVAITVNRLPQFGKIGPTTYFAHGFSGHGVVLTGLAGKLIAESIAGSEERFDVFSRIPHRSFPGGNLLRTPALVLAMAYYRLRDLL</sequence>
<reference evidence="4" key="1">
    <citation type="journal article" date="2019" name="Int. J. Syst. Evol. Microbiol.">
        <title>The Global Catalogue of Microorganisms (GCM) 10K type strain sequencing project: providing services to taxonomists for standard genome sequencing and annotation.</title>
        <authorList>
            <consortium name="The Broad Institute Genomics Platform"/>
            <consortium name="The Broad Institute Genome Sequencing Center for Infectious Disease"/>
            <person name="Wu L."/>
            <person name="Ma J."/>
        </authorList>
    </citation>
    <scope>NUCLEOTIDE SEQUENCE [LARGE SCALE GENOMIC DNA]</scope>
    <source>
        <strain evidence="4">CGMCC 4.7192</strain>
    </source>
</reference>
<feature type="domain" description="Rhodanese" evidence="2">
    <location>
        <begin position="39"/>
        <end position="81"/>
    </location>
</feature>
<organism evidence="3 4">
    <name type="scientific">Kiloniella antarctica</name>
    <dbReference type="NCBI Taxonomy" id="1550907"/>
    <lineage>
        <taxon>Bacteria</taxon>
        <taxon>Pseudomonadati</taxon>
        <taxon>Pseudomonadota</taxon>
        <taxon>Alphaproteobacteria</taxon>
        <taxon>Rhodospirillales</taxon>
        <taxon>Kiloniellaceae</taxon>
        <taxon>Kiloniella</taxon>
    </lineage>
</organism>
<name>A0ABW5BH12_9PROT</name>
<comment type="caution">
    <text evidence="3">The sequence shown here is derived from an EMBL/GenBank/DDBJ whole genome shotgun (WGS) entry which is preliminary data.</text>
</comment>
<dbReference type="PANTHER" id="PTHR13847:SF281">
    <property type="entry name" value="FAD DEPENDENT OXIDOREDUCTASE DOMAIN-CONTAINING PROTEIN"/>
    <property type="match status" value="1"/>
</dbReference>
<dbReference type="EMBL" id="JBHUII010000003">
    <property type="protein sequence ID" value="MFD2205328.1"/>
    <property type="molecule type" value="Genomic_DNA"/>
</dbReference>
<dbReference type="GO" id="GO:0016491">
    <property type="term" value="F:oxidoreductase activity"/>
    <property type="evidence" value="ECO:0007669"/>
    <property type="project" value="UniProtKB-KW"/>
</dbReference>
<gene>
    <name evidence="3" type="ORF">ACFSKO_06895</name>
</gene>
<evidence type="ECO:0000313" key="4">
    <source>
        <dbReference type="Proteomes" id="UP001597294"/>
    </source>
</evidence>